<keyword evidence="6" id="KW-1185">Reference proteome</keyword>
<proteinExistence type="predicted"/>
<organism evidence="5 6">
    <name type="scientific">Aminipila terrae</name>
    <dbReference type="NCBI Taxonomy" id="2697030"/>
    <lineage>
        <taxon>Bacteria</taxon>
        <taxon>Bacillati</taxon>
        <taxon>Bacillota</taxon>
        <taxon>Clostridia</taxon>
        <taxon>Peptostreptococcales</taxon>
        <taxon>Anaerovoracaceae</taxon>
        <taxon>Aminipila</taxon>
    </lineage>
</organism>
<protein>
    <recommendedName>
        <fullName evidence="1">Stage 0 sporulation protein A homolog</fullName>
    </recommendedName>
</protein>
<accession>A0A6P1M8R4</accession>
<dbReference type="SUPFAM" id="SSF52172">
    <property type="entry name" value="CheY-like"/>
    <property type="match status" value="1"/>
</dbReference>
<dbReference type="KEGG" id="amic:Ami3637_00870"/>
<feature type="domain" description="Response regulatory" evidence="4">
    <location>
        <begin position="1"/>
        <end position="73"/>
    </location>
</feature>
<evidence type="ECO:0000313" key="5">
    <source>
        <dbReference type="EMBL" id="QHI71129.1"/>
    </source>
</evidence>
<dbReference type="EMBL" id="CP047591">
    <property type="protein sequence ID" value="QHI71129.1"/>
    <property type="molecule type" value="Genomic_DNA"/>
</dbReference>
<dbReference type="RefSeq" id="WP_162360905.1">
    <property type="nucleotide sequence ID" value="NZ_CP047591.1"/>
</dbReference>
<gene>
    <name evidence="5" type="ORF">Ami3637_00870</name>
</gene>
<evidence type="ECO:0000256" key="1">
    <source>
        <dbReference type="ARBA" id="ARBA00018672"/>
    </source>
</evidence>
<keyword evidence="3" id="KW-0597">Phosphoprotein</keyword>
<dbReference type="InterPro" id="IPR011006">
    <property type="entry name" value="CheY-like_superfamily"/>
</dbReference>
<dbReference type="GO" id="GO:0000160">
    <property type="term" value="P:phosphorelay signal transduction system"/>
    <property type="evidence" value="ECO:0007669"/>
    <property type="project" value="InterPro"/>
</dbReference>
<evidence type="ECO:0000259" key="4">
    <source>
        <dbReference type="PROSITE" id="PS50110"/>
    </source>
</evidence>
<dbReference type="Gene3D" id="3.40.50.2300">
    <property type="match status" value="1"/>
</dbReference>
<reference evidence="5 6" key="1">
    <citation type="submission" date="2020-01" db="EMBL/GenBank/DDBJ databases">
        <title>Genomic analysis of Aminipila sp. CBA3637.</title>
        <authorList>
            <person name="Kim Y.B."/>
            <person name="Roh S.W."/>
        </authorList>
    </citation>
    <scope>NUCLEOTIDE SEQUENCE [LARGE SCALE GENOMIC DNA]</scope>
    <source>
        <strain evidence="5 6">CBA3637</strain>
    </source>
</reference>
<sequence length="73" mass="8135">MAVKDRSDRTNIKELLTSEGYVVDADSDNAIEAILECEKEVPDILLIDLDLPLLDGIRTIHYITEHKLAGLSL</sequence>
<dbReference type="Pfam" id="PF00072">
    <property type="entry name" value="Response_reg"/>
    <property type="match status" value="1"/>
</dbReference>
<comment type="function">
    <text evidence="2">May play the central regulatory role in sporulation. It may be an element of the effector pathway responsible for the activation of sporulation genes in response to nutritional stress. Spo0A may act in concert with spo0H (a sigma factor) to control the expression of some genes that are critical to the sporulation process.</text>
</comment>
<dbReference type="InterPro" id="IPR001789">
    <property type="entry name" value="Sig_transdc_resp-reg_receiver"/>
</dbReference>
<feature type="modified residue" description="4-aspartylphosphate" evidence="3">
    <location>
        <position position="48"/>
    </location>
</feature>
<dbReference type="Proteomes" id="UP000463883">
    <property type="component" value="Chromosome"/>
</dbReference>
<dbReference type="PROSITE" id="PS50110">
    <property type="entry name" value="RESPONSE_REGULATORY"/>
    <property type="match status" value="1"/>
</dbReference>
<name>A0A6P1M8R4_9FIRM</name>
<evidence type="ECO:0000256" key="3">
    <source>
        <dbReference type="PROSITE-ProRule" id="PRU00169"/>
    </source>
</evidence>
<evidence type="ECO:0000313" key="6">
    <source>
        <dbReference type="Proteomes" id="UP000463883"/>
    </source>
</evidence>
<dbReference type="AlphaFoldDB" id="A0A6P1M8R4"/>
<evidence type="ECO:0000256" key="2">
    <source>
        <dbReference type="ARBA" id="ARBA00024867"/>
    </source>
</evidence>